<dbReference type="SMART" id="SM00320">
    <property type="entry name" value="WD40"/>
    <property type="match status" value="4"/>
</dbReference>
<feature type="repeat" description="WD" evidence="6">
    <location>
        <begin position="149"/>
        <end position="190"/>
    </location>
</feature>
<feature type="domain" description="C3H1-type" evidence="9">
    <location>
        <begin position="48"/>
        <end position="75"/>
    </location>
</feature>
<evidence type="ECO:0000256" key="4">
    <source>
        <dbReference type="ARBA" id="ARBA00022771"/>
    </source>
</evidence>
<dbReference type="OrthoDB" id="59941at2759"/>
<evidence type="ECO:0000313" key="11">
    <source>
        <dbReference type="Proteomes" id="UP000232323"/>
    </source>
</evidence>
<dbReference type="EMBL" id="BEGY01000005">
    <property type="protein sequence ID" value="GAX74024.1"/>
    <property type="molecule type" value="Genomic_DNA"/>
</dbReference>
<dbReference type="PROSITE" id="PS50294">
    <property type="entry name" value="WD_REPEATS_REGION"/>
    <property type="match status" value="1"/>
</dbReference>
<dbReference type="PANTHER" id="PTHR44489:SF1">
    <property type="entry name" value="ZINC FINGER CCCH DOMAIN-CONTAINING PROTEIN 63"/>
    <property type="match status" value="1"/>
</dbReference>
<dbReference type="Pfam" id="PF18345">
    <property type="entry name" value="zf_CCCH_4"/>
    <property type="match status" value="1"/>
</dbReference>
<keyword evidence="4 7" id="KW-0863">Zinc-finger</keyword>
<dbReference type="InterPro" id="IPR015943">
    <property type="entry name" value="WD40/YVTN_repeat-like_dom_sf"/>
</dbReference>
<evidence type="ECO:0000313" key="10">
    <source>
        <dbReference type="EMBL" id="GAX74024.1"/>
    </source>
</evidence>
<accession>A0A250WT70</accession>
<evidence type="ECO:0000256" key="6">
    <source>
        <dbReference type="PROSITE-ProRule" id="PRU00221"/>
    </source>
</evidence>
<dbReference type="PRINTS" id="PR00320">
    <property type="entry name" value="GPROTEINBRPT"/>
</dbReference>
<evidence type="ECO:0000256" key="8">
    <source>
        <dbReference type="SAM" id="MobiDB-lite"/>
    </source>
</evidence>
<evidence type="ECO:0000256" key="2">
    <source>
        <dbReference type="ARBA" id="ARBA00022723"/>
    </source>
</evidence>
<dbReference type="STRING" id="1157962.A0A250WT70"/>
<dbReference type="InterPro" id="IPR036855">
    <property type="entry name" value="Znf_CCCH_sf"/>
</dbReference>
<dbReference type="Proteomes" id="UP000232323">
    <property type="component" value="Unassembled WGS sequence"/>
</dbReference>
<dbReference type="GO" id="GO:0008270">
    <property type="term" value="F:zinc ion binding"/>
    <property type="evidence" value="ECO:0007669"/>
    <property type="project" value="UniProtKB-KW"/>
</dbReference>
<gene>
    <name evidence="10" type="ORF">CEUSTIGMA_g1474.t1</name>
</gene>
<feature type="zinc finger region" description="C3H1-type" evidence="7">
    <location>
        <begin position="48"/>
        <end position="75"/>
    </location>
</feature>
<feature type="region of interest" description="Disordered" evidence="8">
    <location>
        <begin position="1"/>
        <end position="42"/>
    </location>
</feature>
<dbReference type="SMART" id="SM00356">
    <property type="entry name" value="ZnF_C3H1"/>
    <property type="match status" value="1"/>
</dbReference>
<organism evidence="10 11">
    <name type="scientific">Chlamydomonas eustigma</name>
    <dbReference type="NCBI Taxonomy" id="1157962"/>
    <lineage>
        <taxon>Eukaryota</taxon>
        <taxon>Viridiplantae</taxon>
        <taxon>Chlorophyta</taxon>
        <taxon>core chlorophytes</taxon>
        <taxon>Chlorophyceae</taxon>
        <taxon>CS clade</taxon>
        <taxon>Chlamydomonadales</taxon>
        <taxon>Chlamydomonadaceae</taxon>
        <taxon>Chlamydomonas</taxon>
    </lineage>
</organism>
<dbReference type="Pfam" id="PF00400">
    <property type="entry name" value="WD40"/>
    <property type="match status" value="3"/>
</dbReference>
<feature type="compositionally biased region" description="Low complexity" evidence="8">
    <location>
        <begin position="23"/>
        <end position="34"/>
    </location>
</feature>
<keyword evidence="2 7" id="KW-0479">Metal-binding</keyword>
<keyword evidence="1 6" id="KW-0853">WD repeat</keyword>
<feature type="repeat" description="WD" evidence="6">
    <location>
        <begin position="232"/>
        <end position="271"/>
    </location>
</feature>
<evidence type="ECO:0000256" key="3">
    <source>
        <dbReference type="ARBA" id="ARBA00022737"/>
    </source>
</evidence>
<evidence type="ECO:0000256" key="5">
    <source>
        <dbReference type="ARBA" id="ARBA00022833"/>
    </source>
</evidence>
<dbReference type="InterPro" id="IPR001680">
    <property type="entry name" value="WD40_rpt"/>
</dbReference>
<keyword evidence="3" id="KW-0677">Repeat</keyword>
<dbReference type="SUPFAM" id="SSF50978">
    <property type="entry name" value="WD40 repeat-like"/>
    <property type="match status" value="1"/>
</dbReference>
<evidence type="ECO:0000256" key="1">
    <source>
        <dbReference type="ARBA" id="ARBA00022574"/>
    </source>
</evidence>
<protein>
    <recommendedName>
        <fullName evidence="9">C3H1-type domain-containing protein</fullName>
    </recommendedName>
</protein>
<dbReference type="InterPro" id="IPR019775">
    <property type="entry name" value="WD40_repeat_CS"/>
</dbReference>
<dbReference type="PROSITE" id="PS50103">
    <property type="entry name" value="ZF_C3H1"/>
    <property type="match status" value="1"/>
</dbReference>
<comment type="caution">
    <text evidence="10">The sequence shown here is derived from an EMBL/GenBank/DDBJ whole genome shotgun (WGS) entry which is preliminary data.</text>
</comment>
<evidence type="ECO:0000259" key="9">
    <source>
        <dbReference type="PROSITE" id="PS50103"/>
    </source>
</evidence>
<feature type="compositionally biased region" description="Gly residues" evidence="8">
    <location>
        <begin position="1"/>
        <end position="16"/>
    </location>
</feature>
<dbReference type="Gene3D" id="2.130.10.10">
    <property type="entry name" value="YVTN repeat-like/Quinoprotein amine dehydrogenase"/>
    <property type="match status" value="1"/>
</dbReference>
<keyword evidence="5 7" id="KW-0862">Zinc</keyword>
<dbReference type="InterPro" id="IPR036322">
    <property type="entry name" value="WD40_repeat_dom_sf"/>
</dbReference>
<feature type="region of interest" description="Disordered" evidence="8">
    <location>
        <begin position="73"/>
        <end position="138"/>
    </location>
</feature>
<reference evidence="10 11" key="1">
    <citation type="submission" date="2017-08" db="EMBL/GenBank/DDBJ databases">
        <title>Acidophilic green algal genome provides insights into adaptation to an acidic environment.</title>
        <authorList>
            <person name="Hirooka S."/>
            <person name="Hirose Y."/>
            <person name="Kanesaki Y."/>
            <person name="Higuchi S."/>
            <person name="Fujiwara T."/>
            <person name="Onuma R."/>
            <person name="Era A."/>
            <person name="Ohbayashi R."/>
            <person name="Uzuka A."/>
            <person name="Nozaki H."/>
            <person name="Yoshikawa H."/>
            <person name="Miyagishima S.Y."/>
        </authorList>
    </citation>
    <scope>NUCLEOTIDE SEQUENCE [LARGE SCALE GENOMIC DNA]</scope>
    <source>
        <strain evidence="10 11">NIES-2499</strain>
    </source>
</reference>
<dbReference type="InterPro" id="IPR000571">
    <property type="entry name" value="Znf_CCCH"/>
</dbReference>
<dbReference type="InterPro" id="IPR020472">
    <property type="entry name" value="WD40_PAC1"/>
</dbReference>
<dbReference type="InterPro" id="IPR044715">
    <property type="entry name" value="WDR86-like"/>
</dbReference>
<feature type="repeat" description="WD" evidence="6">
    <location>
        <begin position="320"/>
        <end position="352"/>
    </location>
</feature>
<dbReference type="PROSITE" id="PS00678">
    <property type="entry name" value="WD_REPEATS_1"/>
    <property type="match status" value="1"/>
</dbReference>
<name>A0A250WT70_9CHLO</name>
<dbReference type="PANTHER" id="PTHR44489">
    <property type="match status" value="1"/>
</dbReference>
<dbReference type="SUPFAM" id="SSF90229">
    <property type="entry name" value="CCCH zinc finger"/>
    <property type="match status" value="1"/>
</dbReference>
<dbReference type="Gene3D" id="4.10.1000.10">
    <property type="entry name" value="Zinc finger, CCCH-type"/>
    <property type="match status" value="1"/>
</dbReference>
<feature type="compositionally biased region" description="Low complexity" evidence="8">
    <location>
        <begin position="96"/>
        <end position="107"/>
    </location>
</feature>
<dbReference type="PROSITE" id="PS50082">
    <property type="entry name" value="WD_REPEATS_2"/>
    <property type="match status" value="3"/>
</dbReference>
<proteinExistence type="predicted"/>
<keyword evidence="11" id="KW-1185">Reference proteome</keyword>
<evidence type="ECO:0000256" key="7">
    <source>
        <dbReference type="PROSITE-ProRule" id="PRU00723"/>
    </source>
</evidence>
<dbReference type="AlphaFoldDB" id="A0A250WT70"/>
<sequence>MGDFSGGRGYGRGGGRNSAPYFNNGRGSGRSNDGWGRGMEEDLNLPQGARTQQCRFFQAGNCRYGDSCKYSHENAPSSSRWGEDRGGGQQGGGRGFYDSGQGNNWRGGSQGSGRGRGRYQGNWGRTGGGGRPRDETPPAAADVIVLPELSGHTKKVSSICGDPASKLLYTGSHDGSVKCWSTETGQCTSSVDMGGMVDSLLFSGGYLFVGIQQASQGVISVWNMSNGQNHHLPGHQGQILCLHIAGGMLFSGGQDYKIRVWSFNAQTNIFSPQAEIGQDKGGHAAPIHSFQSVGSFLFSADRLGVIKVWDLSSGALAQTINAHESAISQMLVWENFLLSGSLDSHVKIWEIQEQPRPDFVINTTPTFDFTKEIEEGSQFRRPRGEEPDKVITMTGTLDAAGTPILVIAFLNENYLRLYELPTFTSRGTLTPAPDTRSMAMTLSPDFSRGHMIVAGDGVGRLHFFQWK</sequence>